<dbReference type="InterPro" id="IPR000626">
    <property type="entry name" value="Ubiquitin-like_dom"/>
</dbReference>
<organism evidence="2 3">
    <name type="scientific">Aphis gossypii</name>
    <name type="common">Cotton aphid</name>
    <dbReference type="NCBI Taxonomy" id="80765"/>
    <lineage>
        <taxon>Eukaryota</taxon>
        <taxon>Metazoa</taxon>
        <taxon>Ecdysozoa</taxon>
        <taxon>Arthropoda</taxon>
        <taxon>Hexapoda</taxon>
        <taxon>Insecta</taxon>
        <taxon>Pterygota</taxon>
        <taxon>Neoptera</taxon>
        <taxon>Paraneoptera</taxon>
        <taxon>Hemiptera</taxon>
        <taxon>Sternorrhyncha</taxon>
        <taxon>Aphidomorpha</taxon>
        <taxon>Aphidoidea</taxon>
        <taxon>Aphididae</taxon>
        <taxon>Aphidini</taxon>
        <taxon>Aphis</taxon>
        <taxon>Aphis</taxon>
    </lineage>
</organism>
<dbReference type="Pfam" id="PF00240">
    <property type="entry name" value="ubiquitin"/>
    <property type="match status" value="1"/>
</dbReference>
<dbReference type="InterPro" id="IPR029071">
    <property type="entry name" value="Ubiquitin-like_domsf"/>
</dbReference>
<evidence type="ECO:0000313" key="2">
    <source>
        <dbReference type="EMBL" id="CAH1737277.1"/>
    </source>
</evidence>
<keyword evidence="3" id="KW-1185">Reference proteome</keyword>
<accession>A0A9P0JDU1</accession>
<evidence type="ECO:0000259" key="1">
    <source>
        <dbReference type="PROSITE" id="PS50053"/>
    </source>
</evidence>
<proteinExistence type="predicted"/>
<dbReference type="EMBL" id="OU899037">
    <property type="protein sequence ID" value="CAH1737277.1"/>
    <property type="molecule type" value="Genomic_DNA"/>
</dbReference>
<dbReference type="Proteomes" id="UP001154329">
    <property type="component" value="Chromosome 4"/>
</dbReference>
<protein>
    <recommendedName>
        <fullName evidence="1">Ubiquitin-like domain-containing protein</fullName>
    </recommendedName>
</protein>
<reference evidence="2" key="2">
    <citation type="submission" date="2022-10" db="EMBL/GenBank/DDBJ databases">
        <authorList>
            <consortium name="ENA_rothamsted_submissions"/>
            <consortium name="culmorum"/>
            <person name="King R."/>
        </authorList>
    </citation>
    <scope>NUCLEOTIDE SEQUENCE</scope>
</reference>
<reference evidence="2" key="1">
    <citation type="submission" date="2022-02" db="EMBL/GenBank/DDBJ databases">
        <authorList>
            <person name="King R."/>
        </authorList>
    </citation>
    <scope>NUCLEOTIDE SEQUENCE</scope>
</reference>
<sequence>MQIFVRYLMGKIIDFQVESPETIGHLKSKIQHIEGLEPNQQRFIILMENNWKTTAQYLIIIYRRRQ</sequence>
<name>A0A9P0JDU1_APHGO</name>
<dbReference type="SUPFAM" id="SSF54236">
    <property type="entry name" value="Ubiquitin-like"/>
    <property type="match status" value="1"/>
</dbReference>
<dbReference type="PROSITE" id="PS50053">
    <property type="entry name" value="UBIQUITIN_2"/>
    <property type="match status" value="1"/>
</dbReference>
<feature type="domain" description="Ubiquitin-like" evidence="1">
    <location>
        <begin position="1"/>
        <end position="44"/>
    </location>
</feature>
<dbReference type="Gene3D" id="3.10.20.90">
    <property type="entry name" value="Phosphatidylinositol 3-kinase Catalytic Subunit, Chain A, domain 1"/>
    <property type="match status" value="1"/>
</dbReference>
<evidence type="ECO:0000313" key="3">
    <source>
        <dbReference type="Proteomes" id="UP001154329"/>
    </source>
</evidence>
<dbReference type="AlphaFoldDB" id="A0A9P0JDU1"/>
<gene>
    <name evidence="2" type="ORF">APHIGO_LOCUS10841</name>
</gene>